<evidence type="ECO:0000313" key="5">
    <source>
        <dbReference type="EMBL" id="MFD0861415.1"/>
    </source>
</evidence>
<keyword evidence="3" id="KW-0804">Transcription</keyword>
<sequence>MESLAHMEIDHNSRIPKYKQVIDSIVKGIANGSFKIGEKIPSINEISEEYYLSRDTVEKAYSQLKKSNVIVSVKGKGYYVSKTDLDSKVRILFLVNKLSSYKMRIYNAFRRKVASKAKIDLKIYHCEEQIFLNILEENIGNYDHYVVMSHFINSHQEHVGHTDEVLAALRKVPSKKLILVDNRLNEIENCVSQIYQDFEKDIFGALNQAINKLKKYDKLILVYPERSVYPYPKEILSGFKRFCLANAFEFEVLDQIYEGMEFQSRDAYITIEEMDLVNLLKQVRDHHLEIGKDIGIISYNDTPLKELLDITVISTDFNAMGEKIGNILLDGKGEKLIKNRFSFIDRKSI</sequence>
<dbReference type="InterPro" id="IPR036388">
    <property type="entry name" value="WH-like_DNA-bd_sf"/>
</dbReference>
<reference evidence="6" key="1">
    <citation type="journal article" date="2019" name="Int. J. Syst. Evol. Microbiol.">
        <title>The Global Catalogue of Microorganisms (GCM) 10K type strain sequencing project: providing services to taxonomists for standard genome sequencing and annotation.</title>
        <authorList>
            <consortium name="The Broad Institute Genomics Platform"/>
            <consortium name="The Broad Institute Genome Sequencing Center for Infectious Disease"/>
            <person name="Wu L."/>
            <person name="Ma J."/>
        </authorList>
    </citation>
    <scope>NUCLEOTIDE SEQUENCE [LARGE SCALE GENOMIC DNA]</scope>
    <source>
        <strain evidence="6">CCUG 62952</strain>
    </source>
</reference>
<keyword evidence="6" id="KW-1185">Reference proteome</keyword>
<dbReference type="PANTHER" id="PTHR38445">
    <property type="entry name" value="HTH-TYPE TRANSCRIPTIONAL REPRESSOR YTRA"/>
    <property type="match status" value="1"/>
</dbReference>
<dbReference type="Gene3D" id="1.10.10.10">
    <property type="entry name" value="Winged helix-like DNA-binding domain superfamily/Winged helix DNA-binding domain"/>
    <property type="match status" value="1"/>
</dbReference>
<evidence type="ECO:0000313" key="6">
    <source>
        <dbReference type="Proteomes" id="UP001596978"/>
    </source>
</evidence>
<evidence type="ECO:0000256" key="1">
    <source>
        <dbReference type="ARBA" id="ARBA00023015"/>
    </source>
</evidence>
<dbReference type="Pfam" id="PF13377">
    <property type="entry name" value="Peripla_BP_3"/>
    <property type="match status" value="1"/>
</dbReference>
<name>A0ABW3CV86_9FLAO</name>
<dbReference type="CDD" id="cd07377">
    <property type="entry name" value="WHTH_GntR"/>
    <property type="match status" value="1"/>
</dbReference>
<gene>
    <name evidence="5" type="ORF">ACFQ1M_04295</name>
</gene>
<dbReference type="Proteomes" id="UP001596978">
    <property type="component" value="Unassembled WGS sequence"/>
</dbReference>
<evidence type="ECO:0000259" key="4">
    <source>
        <dbReference type="PROSITE" id="PS50949"/>
    </source>
</evidence>
<dbReference type="PROSITE" id="PS50949">
    <property type="entry name" value="HTH_GNTR"/>
    <property type="match status" value="1"/>
</dbReference>
<dbReference type="EMBL" id="JBHTJH010000004">
    <property type="protein sequence ID" value="MFD0861415.1"/>
    <property type="molecule type" value="Genomic_DNA"/>
</dbReference>
<comment type="caution">
    <text evidence="5">The sequence shown here is derived from an EMBL/GenBank/DDBJ whole genome shotgun (WGS) entry which is preliminary data.</text>
</comment>
<keyword evidence="2" id="KW-0238">DNA-binding</keyword>
<dbReference type="SMART" id="SM00345">
    <property type="entry name" value="HTH_GNTR"/>
    <property type="match status" value="1"/>
</dbReference>
<dbReference type="SUPFAM" id="SSF53822">
    <property type="entry name" value="Periplasmic binding protein-like I"/>
    <property type="match status" value="1"/>
</dbReference>
<dbReference type="InterPro" id="IPR000524">
    <property type="entry name" value="Tscrpt_reg_HTH_GntR"/>
</dbReference>
<protein>
    <submittedName>
        <fullName evidence="5">GntR family transcriptional regulator</fullName>
    </submittedName>
</protein>
<dbReference type="InterPro" id="IPR028082">
    <property type="entry name" value="Peripla_BP_I"/>
</dbReference>
<evidence type="ECO:0000256" key="3">
    <source>
        <dbReference type="ARBA" id="ARBA00023163"/>
    </source>
</evidence>
<dbReference type="RefSeq" id="WP_386404389.1">
    <property type="nucleotide sequence ID" value="NZ_JBHTJH010000004.1"/>
</dbReference>
<dbReference type="InterPro" id="IPR046335">
    <property type="entry name" value="LacI/GalR-like_sensor"/>
</dbReference>
<dbReference type="Gene3D" id="3.40.50.2300">
    <property type="match status" value="2"/>
</dbReference>
<feature type="domain" description="HTH gntR-type" evidence="4">
    <location>
        <begin position="15"/>
        <end position="83"/>
    </location>
</feature>
<dbReference type="SUPFAM" id="SSF46785">
    <property type="entry name" value="Winged helix' DNA-binding domain"/>
    <property type="match status" value="1"/>
</dbReference>
<dbReference type="PANTHER" id="PTHR38445:SF10">
    <property type="entry name" value="GNTR-FAMILY TRANSCRIPTIONAL REGULATOR"/>
    <property type="match status" value="1"/>
</dbReference>
<accession>A0ABW3CV86</accession>
<evidence type="ECO:0000256" key="2">
    <source>
        <dbReference type="ARBA" id="ARBA00023125"/>
    </source>
</evidence>
<dbReference type="InterPro" id="IPR036390">
    <property type="entry name" value="WH_DNA-bd_sf"/>
</dbReference>
<keyword evidence="1" id="KW-0805">Transcription regulation</keyword>
<dbReference type="Pfam" id="PF00392">
    <property type="entry name" value="GntR"/>
    <property type="match status" value="1"/>
</dbReference>
<organism evidence="5 6">
    <name type="scientific">Sungkyunkwania multivorans</name>
    <dbReference type="NCBI Taxonomy" id="1173618"/>
    <lineage>
        <taxon>Bacteria</taxon>
        <taxon>Pseudomonadati</taxon>
        <taxon>Bacteroidota</taxon>
        <taxon>Flavobacteriia</taxon>
        <taxon>Flavobacteriales</taxon>
        <taxon>Flavobacteriaceae</taxon>
        <taxon>Sungkyunkwania</taxon>
    </lineage>
</organism>
<proteinExistence type="predicted"/>